<dbReference type="InterPro" id="IPR050668">
    <property type="entry name" value="Cytochrome_b5"/>
</dbReference>
<feature type="domain" description="Cytochrome b5 heme-binding" evidence="9">
    <location>
        <begin position="125"/>
        <end position="201"/>
    </location>
</feature>
<dbReference type="PROSITE" id="PS50255">
    <property type="entry name" value="CYTOCHROME_B5_2"/>
    <property type="match status" value="1"/>
</dbReference>
<dbReference type="GO" id="GO:0020037">
    <property type="term" value="F:heme binding"/>
    <property type="evidence" value="ECO:0007669"/>
    <property type="project" value="UniProtKB-UniRule"/>
</dbReference>
<evidence type="ECO:0000256" key="8">
    <source>
        <dbReference type="RuleBase" id="RU362121"/>
    </source>
</evidence>
<dbReference type="RefSeq" id="XP_018009497.1">
    <property type="nucleotide sequence ID" value="XM_018154008.2"/>
</dbReference>
<keyword evidence="6" id="KW-0472">Membrane</keyword>
<evidence type="ECO:0000256" key="4">
    <source>
        <dbReference type="ARBA" id="ARBA00022723"/>
    </source>
</evidence>
<dbReference type="Proteomes" id="UP000694843">
    <property type="component" value="Unplaced"/>
</dbReference>
<dbReference type="PANTHER" id="PTHR19359">
    <property type="entry name" value="CYTOCHROME B5"/>
    <property type="match status" value="1"/>
</dbReference>
<sequence>MANKTASLLSSLTSLLKQVHLYDYQTNDDLESPVSSLDSLGFSPSESSTSLASADSISSEQDTLQAIHYAAPAFSIDSSSEYSQTHISESLESFTSFSYKGDIDYDDVDHCPPASKPRRENEPKLPEYSLNEVAQHDMMHDCWIVLYDKVYDVTDFLFEHPGGEELMMEHAGRDGTIAFRGVGHSKAALRSLQRYLIGELPSSERIFGSWEMH</sequence>
<evidence type="ECO:0000256" key="5">
    <source>
        <dbReference type="ARBA" id="ARBA00023004"/>
    </source>
</evidence>
<dbReference type="FunFam" id="3.10.120.10:FF:000002">
    <property type="entry name" value="Cytochrome b5 type B"/>
    <property type="match status" value="1"/>
</dbReference>
<keyword evidence="2 8" id="KW-0349">Heme</keyword>
<protein>
    <submittedName>
        <fullName evidence="11">Cytochrome b5 domain-containing protein RLF-like</fullName>
    </submittedName>
</protein>
<evidence type="ECO:0000256" key="6">
    <source>
        <dbReference type="ARBA" id="ARBA00023136"/>
    </source>
</evidence>
<keyword evidence="3" id="KW-0812">Transmembrane</keyword>
<dbReference type="PANTHER" id="PTHR19359:SF41">
    <property type="entry name" value="GEO08203P1"/>
    <property type="match status" value="1"/>
</dbReference>
<keyword evidence="10" id="KW-1185">Reference proteome</keyword>
<dbReference type="SMART" id="SM01117">
    <property type="entry name" value="Cyt-b5"/>
    <property type="match status" value="1"/>
</dbReference>
<dbReference type="KEGG" id="hazt:108667025"/>
<evidence type="ECO:0000256" key="2">
    <source>
        <dbReference type="ARBA" id="ARBA00022617"/>
    </source>
</evidence>
<dbReference type="Pfam" id="PF00173">
    <property type="entry name" value="Cyt-b5"/>
    <property type="match status" value="1"/>
</dbReference>
<comment type="subcellular location">
    <subcellularLocation>
        <location evidence="1">Membrane</location>
    </subcellularLocation>
</comment>
<evidence type="ECO:0000256" key="3">
    <source>
        <dbReference type="ARBA" id="ARBA00022692"/>
    </source>
</evidence>
<dbReference type="PROSITE" id="PS00191">
    <property type="entry name" value="CYTOCHROME_B5_1"/>
    <property type="match status" value="1"/>
</dbReference>
<keyword evidence="5 8" id="KW-0408">Iron</keyword>
<dbReference type="Gene3D" id="3.10.120.10">
    <property type="entry name" value="Cytochrome b5-like heme/steroid binding domain"/>
    <property type="match status" value="1"/>
</dbReference>
<organism evidence="10 11">
    <name type="scientific">Hyalella azteca</name>
    <name type="common">Amphipod</name>
    <dbReference type="NCBI Taxonomy" id="294128"/>
    <lineage>
        <taxon>Eukaryota</taxon>
        <taxon>Metazoa</taxon>
        <taxon>Ecdysozoa</taxon>
        <taxon>Arthropoda</taxon>
        <taxon>Crustacea</taxon>
        <taxon>Multicrustacea</taxon>
        <taxon>Malacostraca</taxon>
        <taxon>Eumalacostraca</taxon>
        <taxon>Peracarida</taxon>
        <taxon>Amphipoda</taxon>
        <taxon>Senticaudata</taxon>
        <taxon>Talitrida</taxon>
        <taxon>Talitroidea</taxon>
        <taxon>Hyalellidae</taxon>
        <taxon>Hyalella</taxon>
    </lineage>
</organism>
<dbReference type="GeneID" id="108667025"/>
<name>A0A8B7N6J0_HYAAZ</name>
<dbReference type="SUPFAM" id="SSF55856">
    <property type="entry name" value="Cytochrome b5-like heme/steroid binding domain"/>
    <property type="match status" value="1"/>
</dbReference>
<evidence type="ECO:0000259" key="9">
    <source>
        <dbReference type="PROSITE" id="PS50255"/>
    </source>
</evidence>
<evidence type="ECO:0000313" key="11">
    <source>
        <dbReference type="RefSeq" id="XP_018009497.1"/>
    </source>
</evidence>
<evidence type="ECO:0000313" key="10">
    <source>
        <dbReference type="Proteomes" id="UP000694843"/>
    </source>
</evidence>
<keyword evidence="4 8" id="KW-0479">Metal-binding</keyword>
<dbReference type="AlphaFoldDB" id="A0A8B7N6J0"/>
<dbReference type="InterPro" id="IPR001199">
    <property type="entry name" value="Cyt_B5-like_heme/steroid-bd"/>
</dbReference>
<dbReference type="PRINTS" id="PR00363">
    <property type="entry name" value="CYTOCHROMEB5"/>
</dbReference>
<dbReference type="InterPro" id="IPR036400">
    <property type="entry name" value="Cyt_B5-like_heme/steroid_sf"/>
</dbReference>
<evidence type="ECO:0000256" key="1">
    <source>
        <dbReference type="ARBA" id="ARBA00004370"/>
    </source>
</evidence>
<comment type="similarity">
    <text evidence="7 8">Belongs to the cytochrome b5 family.</text>
</comment>
<dbReference type="OrthoDB" id="260519at2759"/>
<reference evidence="11" key="1">
    <citation type="submission" date="2025-08" db="UniProtKB">
        <authorList>
            <consortium name="RefSeq"/>
        </authorList>
    </citation>
    <scope>IDENTIFICATION</scope>
    <source>
        <tissue evidence="11">Whole organism</tissue>
    </source>
</reference>
<dbReference type="GO" id="GO:0016020">
    <property type="term" value="C:membrane"/>
    <property type="evidence" value="ECO:0007669"/>
    <property type="project" value="UniProtKB-SubCell"/>
</dbReference>
<accession>A0A8B7N6J0</accession>
<evidence type="ECO:0000256" key="7">
    <source>
        <dbReference type="ARBA" id="ARBA00038168"/>
    </source>
</evidence>
<proteinExistence type="inferred from homology"/>
<dbReference type="GO" id="GO:0046872">
    <property type="term" value="F:metal ion binding"/>
    <property type="evidence" value="ECO:0007669"/>
    <property type="project" value="UniProtKB-UniRule"/>
</dbReference>
<dbReference type="InterPro" id="IPR018506">
    <property type="entry name" value="Cyt_B5_heme-BS"/>
</dbReference>
<gene>
    <name evidence="11" type="primary">LOC108667025</name>
</gene>